<reference evidence="2 3" key="1">
    <citation type="submission" date="2014-02" db="EMBL/GenBank/DDBJ databases">
        <title>Whole genome sequence of Sphingobium chlorophenolicum NBRC 16172.</title>
        <authorList>
            <person name="Gan H.M."/>
            <person name="Gan H.Y."/>
            <person name="Chew T.H."/>
            <person name="Savka M.A."/>
        </authorList>
    </citation>
    <scope>NUCLEOTIDE SEQUENCE [LARGE SCALE GENOMIC DNA]</scope>
    <source>
        <strain evidence="2 3">NBRC 16172</strain>
    </source>
</reference>
<dbReference type="RefSeq" id="WP_037449189.1">
    <property type="nucleotide sequence ID" value="NZ_JFHR01000011.1"/>
</dbReference>
<accession>A0A081RGL2</accession>
<keyword evidence="1" id="KW-0732">Signal</keyword>
<protein>
    <recommendedName>
        <fullName evidence="4">DUF3617 family protein</fullName>
    </recommendedName>
</protein>
<dbReference type="Proteomes" id="UP000028411">
    <property type="component" value="Unassembled WGS sequence"/>
</dbReference>
<evidence type="ECO:0000256" key="1">
    <source>
        <dbReference type="SAM" id="SignalP"/>
    </source>
</evidence>
<dbReference type="AlphaFoldDB" id="A0A081RGL2"/>
<dbReference type="eggNOG" id="ENOG50318I3">
    <property type="taxonomic scope" value="Bacteria"/>
</dbReference>
<organism evidence="2 3">
    <name type="scientific">Sphingobium chlorophenolicum</name>
    <dbReference type="NCBI Taxonomy" id="46429"/>
    <lineage>
        <taxon>Bacteria</taxon>
        <taxon>Pseudomonadati</taxon>
        <taxon>Pseudomonadota</taxon>
        <taxon>Alphaproteobacteria</taxon>
        <taxon>Sphingomonadales</taxon>
        <taxon>Sphingomonadaceae</taxon>
        <taxon>Sphingobium</taxon>
    </lineage>
</organism>
<proteinExistence type="predicted"/>
<dbReference type="PATRIC" id="fig|46429.4.peg.1367"/>
<name>A0A081RGL2_SPHCR</name>
<dbReference type="OrthoDB" id="7595119at2"/>
<dbReference type="EMBL" id="JFHR01000011">
    <property type="protein sequence ID" value="KEQ54335.1"/>
    <property type="molecule type" value="Genomic_DNA"/>
</dbReference>
<sequence length="133" mass="14055">MTARRRALAAAMAMMVAGSVVQAAGPAQRLPKGLEAGQWELRERGGDGAVRKLCISNLSQLLQSRHAGNSCKSFTVSDAANRLVVTYECGAAGNGRTDLRIETSRLVQIQSQGIADGAPFAFALEGRWLGACH</sequence>
<gene>
    <name evidence="2" type="ORF">BV95_01400</name>
</gene>
<evidence type="ECO:0000313" key="3">
    <source>
        <dbReference type="Proteomes" id="UP000028411"/>
    </source>
</evidence>
<comment type="caution">
    <text evidence="2">The sequence shown here is derived from an EMBL/GenBank/DDBJ whole genome shotgun (WGS) entry which is preliminary data.</text>
</comment>
<evidence type="ECO:0000313" key="2">
    <source>
        <dbReference type="EMBL" id="KEQ54335.1"/>
    </source>
</evidence>
<feature type="chain" id="PRO_5001763367" description="DUF3617 family protein" evidence="1">
    <location>
        <begin position="24"/>
        <end position="133"/>
    </location>
</feature>
<evidence type="ECO:0008006" key="4">
    <source>
        <dbReference type="Google" id="ProtNLM"/>
    </source>
</evidence>
<feature type="signal peptide" evidence="1">
    <location>
        <begin position="1"/>
        <end position="23"/>
    </location>
</feature>